<dbReference type="EMBL" id="AAGW02051584">
    <property type="status" value="NOT_ANNOTATED_CDS"/>
    <property type="molecule type" value="Genomic_DNA"/>
</dbReference>
<dbReference type="EMBL" id="AAGW02051583">
    <property type="status" value="NOT_ANNOTATED_CDS"/>
    <property type="molecule type" value="Genomic_DNA"/>
</dbReference>
<dbReference type="Bgee" id="ENSOCUG00000014480">
    <property type="expression patterns" value="Expressed in liver and 18 other cell types or tissues"/>
</dbReference>
<proteinExistence type="predicted"/>
<name>A0A5F9CJ74_RABIT</name>
<dbReference type="GeneTree" id="ENSGT00940000158621"/>
<accession>A0A5F9CJ74</accession>
<reference evidence="2" key="3">
    <citation type="submission" date="2025-09" db="UniProtKB">
        <authorList>
            <consortium name="Ensembl"/>
        </authorList>
    </citation>
    <scope>IDENTIFICATION</scope>
    <source>
        <strain evidence="2">Thorbecke</strain>
    </source>
</reference>
<organism evidence="2 3">
    <name type="scientific">Oryctolagus cuniculus</name>
    <name type="common">Rabbit</name>
    <dbReference type="NCBI Taxonomy" id="9986"/>
    <lineage>
        <taxon>Eukaryota</taxon>
        <taxon>Metazoa</taxon>
        <taxon>Chordata</taxon>
        <taxon>Craniata</taxon>
        <taxon>Vertebrata</taxon>
        <taxon>Euteleostomi</taxon>
        <taxon>Mammalia</taxon>
        <taxon>Eutheria</taxon>
        <taxon>Euarchontoglires</taxon>
        <taxon>Glires</taxon>
        <taxon>Lagomorpha</taxon>
        <taxon>Leporidae</taxon>
        <taxon>Oryctolagus</taxon>
    </lineage>
</organism>
<dbReference type="Proteomes" id="UP000001811">
    <property type="component" value="Chromosome 8"/>
</dbReference>
<reference evidence="2" key="2">
    <citation type="submission" date="2025-08" db="UniProtKB">
        <authorList>
            <consortium name="Ensembl"/>
        </authorList>
    </citation>
    <scope>IDENTIFICATION</scope>
    <source>
        <strain evidence="2">Thorbecke</strain>
    </source>
</reference>
<dbReference type="EMBL" id="AAGW02051586">
    <property type="status" value="NOT_ANNOTATED_CDS"/>
    <property type="molecule type" value="Genomic_DNA"/>
</dbReference>
<keyword evidence="3" id="KW-1185">Reference proteome</keyword>
<feature type="region of interest" description="Disordered" evidence="1">
    <location>
        <begin position="1"/>
        <end position="31"/>
    </location>
</feature>
<sequence>MPGPRMGKPWRSPPSTSCSGKISQPTGRISAGSAVSRAPLWAAVPVPGSFQPITKASRDSGALDTPVENTARIQNHCQEPYYQAVPPAQGSHCDLVKDQPSIRFVPQL</sequence>
<evidence type="ECO:0000256" key="1">
    <source>
        <dbReference type="SAM" id="MobiDB-lite"/>
    </source>
</evidence>
<feature type="compositionally biased region" description="Polar residues" evidence="1">
    <location>
        <begin position="13"/>
        <end position="27"/>
    </location>
</feature>
<gene>
    <name evidence="2" type="primary">C1R</name>
</gene>
<dbReference type="Ensembl" id="ENSOCUT00000053051.1">
    <property type="protein sequence ID" value="ENSOCUP00000033544.1"/>
    <property type="gene ID" value="ENSOCUG00000014480.4"/>
</dbReference>
<dbReference type="EMBL" id="AAGW02051585">
    <property type="status" value="NOT_ANNOTATED_CDS"/>
    <property type="molecule type" value="Genomic_DNA"/>
</dbReference>
<reference evidence="2 3" key="1">
    <citation type="journal article" date="2011" name="Nature">
        <title>A high-resolution map of human evolutionary constraint using 29 mammals.</title>
        <authorList>
            <person name="Lindblad-Toh K."/>
            <person name="Garber M."/>
            <person name="Zuk O."/>
            <person name="Lin M.F."/>
            <person name="Parker B.J."/>
            <person name="Washietl S."/>
            <person name="Kheradpour P."/>
            <person name="Ernst J."/>
            <person name="Jordan G."/>
            <person name="Mauceli E."/>
            <person name="Ward L.D."/>
            <person name="Lowe C.B."/>
            <person name="Holloway A.K."/>
            <person name="Clamp M."/>
            <person name="Gnerre S."/>
            <person name="Alfoldi J."/>
            <person name="Beal K."/>
            <person name="Chang J."/>
            <person name="Clawson H."/>
            <person name="Cuff J."/>
            <person name="Di Palma F."/>
            <person name="Fitzgerald S."/>
            <person name="Flicek P."/>
            <person name="Guttman M."/>
            <person name="Hubisz M.J."/>
            <person name="Jaffe D.B."/>
            <person name="Jungreis I."/>
            <person name="Kent W.J."/>
            <person name="Kostka D."/>
            <person name="Lara M."/>
            <person name="Martins A.L."/>
            <person name="Massingham T."/>
            <person name="Moltke I."/>
            <person name="Raney B.J."/>
            <person name="Rasmussen M.D."/>
            <person name="Robinson J."/>
            <person name="Stark A."/>
            <person name="Vilella A.J."/>
            <person name="Wen J."/>
            <person name="Xie X."/>
            <person name="Zody M.C."/>
            <person name="Baldwin J."/>
            <person name="Bloom T."/>
            <person name="Chin C.W."/>
            <person name="Heiman D."/>
            <person name="Nicol R."/>
            <person name="Nusbaum C."/>
            <person name="Young S."/>
            <person name="Wilkinson J."/>
            <person name="Worley K.C."/>
            <person name="Kovar C.L."/>
            <person name="Muzny D.M."/>
            <person name="Gibbs R.A."/>
            <person name="Cree A."/>
            <person name="Dihn H.H."/>
            <person name="Fowler G."/>
            <person name="Jhangiani S."/>
            <person name="Joshi V."/>
            <person name="Lee S."/>
            <person name="Lewis L.R."/>
            <person name="Nazareth L.V."/>
            <person name="Okwuonu G."/>
            <person name="Santibanez J."/>
            <person name="Warren W.C."/>
            <person name="Mardis E.R."/>
            <person name="Weinstock G.M."/>
            <person name="Wilson R.K."/>
            <person name="Delehaunty K."/>
            <person name="Dooling D."/>
            <person name="Fronik C."/>
            <person name="Fulton L."/>
            <person name="Fulton B."/>
            <person name="Graves T."/>
            <person name="Minx P."/>
            <person name="Sodergren E."/>
            <person name="Birney E."/>
            <person name="Margulies E.H."/>
            <person name="Herrero J."/>
            <person name="Green E.D."/>
            <person name="Haussler D."/>
            <person name="Siepel A."/>
            <person name="Goldman N."/>
            <person name="Pollard K.S."/>
            <person name="Pedersen J.S."/>
            <person name="Lander E.S."/>
            <person name="Kellis M."/>
        </authorList>
    </citation>
    <scope>NUCLEOTIDE SEQUENCE [LARGE SCALE GENOMIC DNA]</scope>
    <source>
        <strain evidence="2 3">Thorbecke inbred</strain>
    </source>
</reference>
<evidence type="ECO:0000313" key="2">
    <source>
        <dbReference type="Ensembl" id="ENSOCUP00000033544.1"/>
    </source>
</evidence>
<evidence type="ECO:0000313" key="3">
    <source>
        <dbReference type="Proteomes" id="UP000001811"/>
    </source>
</evidence>
<protein>
    <submittedName>
        <fullName evidence="2">Complement C1r</fullName>
    </submittedName>
</protein>
<dbReference type="AlphaFoldDB" id="A0A5F9CJ74"/>